<organism evidence="15 16">
    <name type="scientific">Algoriella xinjiangensis</name>
    <dbReference type="NCBI Taxonomy" id="684065"/>
    <lineage>
        <taxon>Bacteria</taxon>
        <taxon>Pseudomonadati</taxon>
        <taxon>Bacteroidota</taxon>
        <taxon>Flavobacteriia</taxon>
        <taxon>Flavobacteriales</taxon>
        <taxon>Weeksellaceae</taxon>
        <taxon>Algoriella</taxon>
    </lineage>
</organism>
<keyword evidence="9 11" id="KW-0315">Glutamine amidotransferase</keyword>
<evidence type="ECO:0000256" key="5">
    <source>
        <dbReference type="ARBA" id="ARBA00022605"/>
    </source>
</evidence>
<comment type="pathway">
    <text evidence="1">Amino-acid biosynthesis; L-asparagine biosynthesis; L-asparagine from L-aspartate (L-Gln route): step 1/1.</text>
</comment>
<evidence type="ECO:0000256" key="10">
    <source>
        <dbReference type="ARBA" id="ARBA00048741"/>
    </source>
</evidence>
<evidence type="ECO:0000313" key="16">
    <source>
        <dbReference type="Proteomes" id="UP000199149"/>
    </source>
</evidence>
<dbReference type="InterPro" id="IPR006426">
    <property type="entry name" value="Asn_synth_AEB"/>
</dbReference>
<reference evidence="16" key="1">
    <citation type="submission" date="2016-10" db="EMBL/GenBank/DDBJ databases">
        <authorList>
            <person name="Varghese N."/>
            <person name="Submissions S."/>
        </authorList>
    </citation>
    <scope>NUCLEOTIDE SEQUENCE [LARGE SCALE GENOMIC DNA]</scope>
    <source>
        <strain evidence="16">XJ109</strain>
    </source>
</reference>
<keyword evidence="8 11" id="KW-0061">Asparagine biosynthesis</keyword>
<dbReference type="EC" id="6.3.5.4" evidence="3"/>
<feature type="domain" description="Glutamine amidotransferase type-2" evidence="14">
    <location>
        <begin position="2"/>
        <end position="182"/>
    </location>
</feature>
<dbReference type="InterPro" id="IPR029055">
    <property type="entry name" value="Ntn_hydrolases_N"/>
</dbReference>
<dbReference type="NCBIfam" id="NF006949">
    <property type="entry name" value="PRK09431.1"/>
    <property type="match status" value="1"/>
</dbReference>
<dbReference type="PIRSF" id="PIRSF001589">
    <property type="entry name" value="Asn_synthetase_glu-h"/>
    <property type="match status" value="1"/>
</dbReference>
<dbReference type="InterPro" id="IPR017932">
    <property type="entry name" value="GATase_2_dom"/>
</dbReference>
<dbReference type="InterPro" id="IPR050795">
    <property type="entry name" value="Asn_Synthetase"/>
</dbReference>
<feature type="active site" description="For GATase activity" evidence="11">
    <location>
        <position position="2"/>
    </location>
</feature>
<dbReference type="Pfam" id="PF00733">
    <property type="entry name" value="Asn_synthase"/>
    <property type="match status" value="1"/>
</dbReference>
<dbReference type="Pfam" id="PF13537">
    <property type="entry name" value="GATase_7"/>
    <property type="match status" value="1"/>
</dbReference>
<dbReference type="GO" id="GO:0004066">
    <property type="term" value="F:asparagine synthase (glutamine-hydrolyzing) activity"/>
    <property type="evidence" value="ECO:0007669"/>
    <property type="project" value="UniProtKB-EC"/>
</dbReference>
<dbReference type="PANTHER" id="PTHR11772">
    <property type="entry name" value="ASPARAGINE SYNTHETASE"/>
    <property type="match status" value="1"/>
</dbReference>
<name>A0A1I4VZF7_9FLAO</name>
<keyword evidence="4" id="KW-0436">Ligase</keyword>
<dbReference type="SUPFAM" id="SSF56235">
    <property type="entry name" value="N-terminal nucleophile aminohydrolases (Ntn hydrolases)"/>
    <property type="match status" value="1"/>
</dbReference>
<gene>
    <name evidence="15" type="ORF">SAMN05421738_10652</name>
</gene>
<dbReference type="InterPro" id="IPR033738">
    <property type="entry name" value="AsnB_N"/>
</dbReference>
<dbReference type="AlphaFoldDB" id="A0A1I4VZF7"/>
<comment type="similarity">
    <text evidence="2">Belongs to the asparagine synthetase family.</text>
</comment>
<dbReference type="Proteomes" id="UP000199149">
    <property type="component" value="Unassembled WGS sequence"/>
</dbReference>
<comment type="catalytic activity">
    <reaction evidence="10">
        <text>L-aspartate + L-glutamine + ATP + H2O = L-asparagine + L-glutamate + AMP + diphosphate + H(+)</text>
        <dbReference type="Rhea" id="RHEA:12228"/>
        <dbReference type="ChEBI" id="CHEBI:15377"/>
        <dbReference type="ChEBI" id="CHEBI:15378"/>
        <dbReference type="ChEBI" id="CHEBI:29985"/>
        <dbReference type="ChEBI" id="CHEBI:29991"/>
        <dbReference type="ChEBI" id="CHEBI:30616"/>
        <dbReference type="ChEBI" id="CHEBI:33019"/>
        <dbReference type="ChEBI" id="CHEBI:58048"/>
        <dbReference type="ChEBI" id="CHEBI:58359"/>
        <dbReference type="ChEBI" id="CHEBI:456215"/>
        <dbReference type="EC" id="6.3.5.4"/>
    </reaction>
</comment>
<dbReference type="OrthoDB" id="9763290at2"/>
<feature type="site" description="Important for beta-aspartyl-AMP intermediate formation" evidence="13">
    <location>
        <position position="334"/>
    </location>
</feature>
<evidence type="ECO:0000256" key="1">
    <source>
        <dbReference type="ARBA" id="ARBA00005187"/>
    </source>
</evidence>
<feature type="binding site" evidence="12">
    <location>
        <position position="97"/>
    </location>
    <ligand>
        <name>L-glutamine</name>
        <dbReference type="ChEBI" id="CHEBI:58359"/>
    </ligand>
</feature>
<dbReference type="EMBL" id="FOUZ01000006">
    <property type="protein sequence ID" value="SFN06369.1"/>
    <property type="molecule type" value="Genomic_DNA"/>
</dbReference>
<feature type="binding site" evidence="12">
    <location>
        <position position="227"/>
    </location>
    <ligand>
        <name>ATP</name>
        <dbReference type="ChEBI" id="CHEBI:30616"/>
    </ligand>
</feature>
<evidence type="ECO:0000256" key="8">
    <source>
        <dbReference type="ARBA" id="ARBA00022888"/>
    </source>
</evidence>
<evidence type="ECO:0000256" key="2">
    <source>
        <dbReference type="ARBA" id="ARBA00005752"/>
    </source>
</evidence>
<evidence type="ECO:0000256" key="12">
    <source>
        <dbReference type="PIRSR" id="PIRSR001589-2"/>
    </source>
</evidence>
<keyword evidence="16" id="KW-1185">Reference proteome</keyword>
<evidence type="ECO:0000256" key="4">
    <source>
        <dbReference type="ARBA" id="ARBA00022598"/>
    </source>
</evidence>
<feature type="binding site" evidence="12">
    <location>
        <position position="257"/>
    </location>
    <ligand>
        <name>ATP</name>
        <dbReference type="ChEBI" id="CHEBI:30616"/>
    </ligand>
</feature>
<dbReference type="PANTHER" id="PTHR11772:SF2">
    <property type="entry name" value="ASPARAGINE SYNTHETASE [GLUTAMINE-HYDROLYZING]"/>
    <property type="match status" value="1"/>
</dbReference>
<evidence type="ECO:0000256" key="7">
    <source>
        <dbReference type="ARBA" id="ARBA00022840"/>
    </source>
</evidence>
<evidence type="ECO:0000256" key="9">
    <source>
        <dbReference type="ARBA" id="ARBA00022962"/>
    </source>
</evidence>
<evidence type="ECO:0000256" key="6">
    <source>
        <dbReference type="ARBA" id="ARBA00022741"/>
    </source>
</evidence>
<proteinExistence type="inferred from homology"/>
<dbReference type="GO" id="GO:0005524">
    <property type="term" value="F:ATP binding"/>
    <property type="evidence" value="ECO:0007669"/>
    <property type="project" value="UniProtKB-KW"/>
</dbReference>
<dbReference type="CDD" id="cd00712">
    <property type="entry name" value="AsnB"/>
    <property type="match status" value="1"/>
</dbReference>
<dbReference type="CDD" id="cd01991">
    <property type="entry name" value="Asn_synthase_B_C"/>
    <property type="match status" value="1"/>
</dbReference>
<keyword evidence="5 11" id="KW-0028">Amino-acid biosynthesis</keyword>
<evidence type="ECO:0000256" key="3">
    <source>
        <dbReference type="ARBA" id="ARBA00012737"/>
    </source>
</evidence>
<dbReference type="SUPFAM" id="SSF52402">
    <property type="entry name" value="Adenine nucleotide alpha hydrolases-like"/>
    <property type="match status" value="1"/>
</dbReference>
<dbReference type="RefSeq" id="WP_092907848.1">
    <property type="nucleotide sequence ID" value="NZ_FOUZ01000006.1"/>
</dbReference>
<accession>A0A1I4VZF7</accession>
<dbReference type="Gene3D" id="3.60.20.10">
    <property type="entry name" value="Glutamine Phosphoribosylpyrophosphate, subunit 1, domain 1"/>
    <property type="match status" value="1"/>
</dbReference>
<dbReference type="InterPro" id="IPR014729">
    <property type="entry name" value="Rossmann-like_a/b/a_fold"/>
</dbReference>
<evidence type="ECO:0000259" key="14">
    <source>
        <dbReference type="PROSITE" id="PS51278"/>
    </source>
</evidence>
<dbReference type="Gene3D" id="3.40.50.620">
    <property type="entry name" value="HUPs"/>
    <property type="match status" value="1"/>
</dbReference>
<keyword evidence="6 12" id="KW-0547">Nucleotide-binding</keyword>
<evidence type="ECO:0000313" key="15">
    <source>
        <dbReference type="EMBL" id="SFN06369.1"/>
    </source>
</evidence>
<dbReference type="GO" id="GO:0006529">
    <property type="term" value="P:asparagine biosynthetic process"/>
    <property type="evidence" value="ECO:0007669"/>
    <property type="project" value="UniProtKB-KW"/>
</dbReference>
<evidence type="ECO:0000256" key="13">
    <source>
        <dbReference type="PIRSR" id="PIRSR001589-3"/>
    </source>
</evidence>
<dbReference type="FunFam" id="3.40.50.620:FF:000031">
    <property type="entry name" value="Asparagine synthase B"/>
    <property type="match status" value="1"/>
</dbReference>
<dbReference type="InterPro" id="IPR001962">
    <property type="entry name" value="Asn_synthase"/>
</dbReference>
<dbReference type="PROSITE" id="PS51278">
    <property type="entry name" value="GATASE_TYPE_2"/>
    <property type="match status" value="1"/>
</dbReference>
<dbReference type="NCBIfam" id="TIGR01536">
    <property type="entry name" value="asn_synth_AEB"/>
    <property type="match status" value="1"/>
</dbReference>
<evidence type="ECO:0000256" key="11">
    <source>
        <dbReference type="PIRSR" id="PIRSR001589-1"/>
    </source>
</evidence>
<dbReference type="STRING" id="684065.SAMN05421738_10652"/>
<sequence length="536" mass="61236">MCGILGIFDKKDLDVQHVQALSKRMRHRGPDEQDFQLNESKTGIITHERLAIIDLQTGKQPIKGTNNAYVVHNGEIYNHLQLKETELKDFSFSTKCDSEVIVKLYEKYGTDFCNLLDGVFGFVVMDGDKYMVARDPIGVKPLYYGQDETGAFYFSSEMKAIEDQVEKLKAFPPGYFYTKETGFVKYYQPDWQDDKVCTEKLDLDKLRDSLIDATKKRLMSDVPVGVLLSGGLDSSLISSITARLLKEEGKELHSFSVGLDENAPDIIAAKQVADFIGTKHHAIHFSFEEGLAIIDKLIWHLETYDITSIRASTPMYIMSKYITDLGVKVVLSGEGSDEIFGGYLYFHNAPSDEEFQKETIRRVQLLSTADCLRADKSTMAWALEARVPFLDRHFLDVAMKIEPSVKRPDRATGKIEKYIIRKAFDDAEQPWLPENILWRQKEQFSDGVGYSWIDQLIDHCESKITDEEMEKAEELFPFNTPTTKEAMYMRKIFAKHFPTKSAAETVKKWIPKWQDNEDPSGRASTIHEQTTEVVLV</sequence>
<feature type="binding site" evidence="12">
    <location>
        <begin position="332"/>
        <end position="333"/>
    </location>
    <ligand>
        <name>ATP</name>
        <dbReference type="ChEBI" id="CHEBI:30616"/>
    </ligand>
</feature>
<keyword evidence="7 12" id="KW-0067">ATP-binding</keyword>
<dbReference type="GO" id="GO:0005829">
    <property type="term" value="C:cytosol"/>
    <property type="evidence" value="ECO:0007669"/>
    <property type="project" value="TreeGrafter"/>
</dbReference>
<protein>
    <recommendedName>
        <fullName evidence="3">asparagine synthase (glutamine-hydrolyzing)</fullName>
        <ecNumber evidence="3">6.3.5.4</ecNumber>
    </recommendedName>
</protein>